<dbReference type="RefSeq" id="WP_010047548.1">
    <property type="nucleotide sequence ID" value="NZ_CP025958.1"/>
</dbReference>
<evidence type="ECO:0000256" key="2">
    <source>
        <dbReference type="SAM" id="SignalP"/>
    </source>
</evidence>
<keyword evidence="2" id="KW-0732">Signal</keyword>
<name>A0A2Z3H6M9_9BACT</name>
<keyword evidence="4" id="KW-1185">Reference proteome</keyword>
<sequence length="440" mass="47174">MRKKALLGASLALLTGGVVVGQQPGAPRLAPALPPGVTPVGSAQPTNPVAPAGGAYLPPTSGIQPASVTSAPVPLPTNIEIKTALGADHPWLLKPEHGAFFIMVKSYVRPAKDTPAAKEDPGASARELAEGLAHEIRDTYRVQAFLFEYISEERKAEMRQIAAARQKAQAYAAEIAKLRQRSQFQGTEFLEPDNKMHVMTHHHRDQIGVLVGGFQNEDDAKRALLKLKTWPTPKNELLVDKSAIVQTGANGKSEIVKAAINPYAGAFVVPNPTVPRSAQPQQGFDPFIVKLNEGMPYNLLKAKKTWTLAVKSFVAPVEITNKESTPSVMQKMGFSKGADALAAGAEQAEGLAKALRQMKGPNDQGLNLEAFVLHTRNASLVTVGQFDGPDDPSLLATKRLLAALQSKTRVTEDKTGLRPVANAPTLFDNIMPMPIPKAKE</sequence>
<dbReference type="EMBL" id="CP025958">
    <property type="protein sequence ID" value="AWM39236.1"/>
    <property type="molecule type" value="Genomic_DNA"/>
</dbReference>
<proteinExistence type="predicted"/>
<evidence type="ECO:0000313" key="3">
    <source>
        <dbReference type="EMBL" id="AWM39236.1"/>
    </source>
</evidence>
<organism evidence="3 4">
    <name type="scientific">Gemmata obscuriglobus</name>
    <dbReference type="NCBI Taxonomy" id="114"/>
    <lineage>
        <taxon>Bacteria</taxon>
        <taxon>Pseudomonadati</taxon>
        <taxon>Planctomycetota</taxon>
        <taxon>Planctomycetia</taxon>
        <taxon>Gemmatales</taxon>
        <taxon>Gemmataceae</taxon>
        <taxon>Gemmata</taxon>
    </lineage>
</organism>
<dbReference type="Proteomes" id="UP000245802">
    <property type="component" value="Chromosome"/>
</dbReference>
<dbReference type="KEGG" id="gog:C1280_21100"/>
<protein>
    <submittedName>
        <fullName evidence="3">SPOR domain-containing protein</fullName>
    </submittedName>
</protein>
<dbReference type="AlphaFoldDB" id="A0A2Z3H6M9"/>
<keyword evidence="1" id="KW-0175">Coiled coil</keyword>
<gene>
    <name evidence="3" type="ORF">C1280_21100</name>
</gene>
<reference evidence="3 4" key="1">
    <citation type="submission" date="2018-01" db="EMBL/GenBank/DDBJ databases">
        <title>G. obscuriglobus.</title>
        <authorList>
            <person name="Franke J."/>
            <person name="Blomberg W."/>
            <person name="Selmecki A."/>
        </authorList>
    </citation>
    <scope>NUCLEOTIDE SEQUENCE [LARGE SCALE GENOMIC DNA]</scope>
    <source>
        <strain evidence="3 4">DSM 5831</strain>
    </source>
</reference>
<evidence type="ECO:0000313" key="4">
    <source>
        <dbReference type="Proteomes" id="UP000245802"/>
    </source>
</evidence>
<accession>A0A2Z3H6M9</accession>
<dbReference type="OrthoDB" id="248327at2"/>
<feature type="signal peptide" evidence="2">
    <location>
        <begin position="1"/>
        <end position="21"/>
    </location>
</feature>
<evidence type="ECO:0000256" key="1">
    <source>
        <dbReference type="SAM" id="Coils"/>
    </source>
</evidence>
<feature type="coiled-coil region" evidence="1">
    <location>
        <begin position="154"/>
        <end position="181"/>
    </location>
</feature>
<feature type="chain" id="PRO_5016317560" evidence="2">
    <location>
        <begin position="22"/>
        <end position="440"/>
    </location>
</feature>